<evidence type="ECO:0000256" key="1">
    <source>
        <dbReference type="SAM" id="MobiDB-lite"/>
    </source>
</evidence>
<feature type="compositionally biased region" description="Basic and acidic residues" evidence="1">
    <location>
        <begin position="19"/>
        <end position="28"/>
    </location>
</feature>
<gene>
    <name evidence="2" type="ORF">TRV_07777</name>
</gene>
<evidence type="ECO:0000313" key="3">
    <source>
        <dbReference type="Proteomes" id="UP000008383"/>
    </source>
</evidence>
<dbReference type="KEGG" id="tve:TRV_07777"/>
<comment type="caution">
    <text evidence="2">The sequence shown here is derived from an EMBL/GenBank/DDBJ whole genome shotgun (WGS) entry which is preliminary data.</text>
</comment>
<dbReference type="HOGENOM" id="CLU_2335163_0_0_1"/>
<proteinExistence type="predicted"/>
<feature type="region of interest" description="Disordered" evidence="1">
    <location>
        <begin position="14"/>
        <end position="35"/>
    </location>
</feature>
<sequence length="98" mass="10722">MCWMTLAMVMMSEEEEEAAETKGLRRDDDDGEEEVGGWRLAVGGRRFALEVPEVGADDGVTGCYLATEIRDRDRDSQKGGKLRVVISGDSSSSSSFAR</sequence>
<dbReference type="EMBL" id="ACYE01000479">
    <property type="protein sequence ID" value="EFE37557.1"/>
    <property type="molecule type" value="Genomic_DNA"/>
</dbReference>
<dbReference type="GeneID" id="9579573"/>
<keyword evidence="3" id="KW-1185">Reference proteome</keyword>
<protein>
    <submittedName>
        <fullName evidence="2">Uncharacterized protein</fullName>
    </submittedName>
</protein>
<dbReference type="AlphaFoldDB" id="D4DKQ3"/>
<accession>D4DKQ3</accession>
<name>D4DKQ3_TRIVH</name>
<organism evidence="2 3">
    <name type="scientific">Trichophyton verrucosum (strain HKI 0517)</name>
    <dbReference type="NCBI Taxonomy" id="663202"/>
    <lineage>
        <taxon>Eukaryota</taxon>
        <taxon>Fungi</taxon>
        <taxon>Dikarya</taxon>
        <taxon>Ascomycota</taxon>
        <taxon>Pezizomycotina</taxon>
        <taxon>Eurotiomycetes</taxon>
        <taxon>Eurotiomycetidae</taxon>
        <taxon>Onygenales</taxon>
        <taxon>Arthrodermataceae</taxon>
        <taxon>Trichophyton</taxon>
    </lineage>
</organism>
<dbReference type="RefSeq" id="XP_003018202.1">
    <property type="nucleotide sequence ID" value="XM_003018156.1"/>
</dbReference>
<reference evidence="3" key="1">
    <citation type="journal article" date="2011" name="Genome Biol.">
        <title>Comparative and functional genomics provide insights into the pathogenicity of dermatophytic fungi.</title>
        <authorList>
            <person name="Burmester A."/>
            <person name="Shelest E."/>
            <person name="Gloeckner G."/>
            <person name="Heddergott C."/>
            <person name="Schindler S."/>
            <person name="Staib P."/>
            <person name="Heidel A."/>
            <person name="Felder M."/>
            <person name="Petzold A."/>
            <person name="Szafranski K."/>
            <person name="Feuermann M."/>
            <person name="Pedruzzi I."/>
            <person name="Priebe S."/>
            <person name="Groth M."/>
            <person name="Winkler R."/>
            <person name="Li W."/>
            <person name="Kniemeyer O."/>
            <person name="Schroeckh V."/>
            <person name="Hertweck C."/>
            <person name="Hube B."/>
            <person name="White T.C."/>
            <person name="Platzer M."/>
            <person name="Guthke R."/>
            <person name="Heitman J."/>
            <person name="Woestemeyer J."/>
            <person name="Zipfel P.F."/>
            <person name="Monod M."/>
            <person name="Brakhage A.A."/>
        </authorList>
    </citation>
    <scope>NUCLEOTIDE SEQUENCE [LARGE SCALE GENOMIC DNA]</scope>
    <source>
        <strain evidence="3">HKI 0517</strain>
    </source>
</reference>
<evidence type="ECO:0000313" key="2">
    <source>
        <dbReference type="EMBL" id="EFE37557.1"/>
    </source>
</evidence>
<dbReference type="Proteomes" id="UP000008383">
    <property type="component" value="Unassembled WGS sequence"/>
</dbReference>
<feature type="region of interest" description="Disordered" evidence="1">
    <location>
        <begin position="72"/>
        <end position="98"/>
    </location>
</feature>